<dbReference type="PRINTS" id="PR00069">
    <property type="entry name" value="ALDKETRDTASE"/>
</dbReference>
<dbReference type="PANTHER" id="PTHR43364:SF4">
    <property type="entry name" value="NAD(P)-LINKED OXIDOREDUCTASE SUPERFAMILY PROTEIN"/>
    <property type="match status" value="1"/>
</dbReference>
<dbReference type="EMBL" id="JPVU01000283">
    <property type="protein sequence ID" value="KFN89264.1"/>
    <property type="molecule type" value="Genomic_DNA"/>
</dbReference>
<evidence type="ECO:0000256" key="1">
    <source>
        <dbReference type="ARBA" id="ARBA00023002"/>
    </source>
</evidence>
<dbReference type="OrthoDB" id="9773828at2"/>
<dbReference type="PANTHER" id="PTHR43364">
    <property type="entry name" value="NADH-SPECIFIC METHYLGLYOXAL REDUCTASE-RELATED"/>
    <property type="match status" value="1"/>
</dbReference>
<dbReference type="PROSITE" id="PS00062">
    <property type="entry name" value="ALDOKETO_REDUCTASE_2"/>
    <property type="match status" value="1"/>
</dbReference>
<proteinExistence type="predicted"/>
<dbReference type="Proteomes" id="UP000029380">
    <property type="component" value="Unassembled WGS sequence"/>
</dbReference>
<dbReference type="InterPro" id="IPR050523">
    <property type="entry name" value="AKR_Detox_Biosynth"/>
</dbReference>
<dbReference type="Pfam" id="PF00248">
    <property type="entry name" value="Aldo_ket_red"/>
    <property type="match status" value="1"/>
</dbReference>
<dbReference type="InterPro" id="IPR036812">
    <property type="entry name" value="NAD(P)_OxRdtase_dom_sf"/>
</dbReference>
<dbReference type="PATRIC" id="fig|1302649.3.peg.2527"/>
<reference evidence="3 4" key="1">
    <citation type="submission" date="2014-08" db="EMBL/GenBank/DDBJ databases">
        <title>Genome sequence of Tetragenococcus muriaticus.</title>
        <authorList>
            <person name="Chuea-nongthon C."/>
            <person name="Rodtong S."/>
            <person name="Yongsawatdigul J."/>
            <person name="Steele J.L."/>
            <person name="Liu X.-y."/>
            <person name="Speers J."/>
            <person name="Glasner J.D."/>
            <person name="Neeno-Eckwall E.C."/>
        </authorList>
    </citation>
    <scope>NUCLEOTIDE SEQUENCE [LARGE SCALE GENOMIC DNA]</scope>
    <source>
        <strain evidence="3 4">PMC-11-5</strain>
    </source>
</reference>
<dbReference type="GO" id="GO:0016491">
    <property type="term" value="F:oxidoreductase activity"/>
    <property type="evidence" value="ECO:0007669"/>
    <property type="project" value="UniProtKB-KW"/>
</dbReference>
<dbReference type="Gene3D" id="3.20.20.100">
    <property type="entry name" value="NADP-dependent oxidoreductase domain"/>
    <property type="match status" value="1"/>
</dbReference>
<gene>
    <name evidence="3" type="ORF">TMUPMC115_2541</name>
</gene>
<organism evidence="3 4">
    <name type="scientific">Tetragenococcus muriaticus PMC-11-5</name>
    <dbReference type="NCBI Taxonomy" id="1302649"/>
    <lineage>
        <taxon>Bacteria</taxon>
        <taxon>Bacillati</taxon>
        <taxon>Bacillota</taxon>
        <taxon>Bacilli</taxon>
        <taxon>Lactobacillales</taxon>
        <taxon>Enterococcaceae</taxon>
        <taxon>Tetragenococcus</taxon>
    </lineage>
</organism>
<dbReference type="GO" id="GO:0005829">
    <property type="term" value="C:cytosol"/>
    <property type="evidence" value="ECO:0007669"/>
    <property type="project" value="TreeGrafter"/>
</dbReference>
<dbReference type="InterPro" id="IPR020471">
    <property type="entry name" value="AKR"/>
</dbReference>
<evidence type="ECO:0000313" key="3">
    <source>
        <dbReference type="EMBL" id="KFN89264.1"/>
    </source>
</evidence>
<keyword evidence="1" id="KW-0560">Oxidoreductase</keyword>
<name>A0A091BX02_9ENTE</name>
<evidence type="ECO:0000259" key="2">
    <source>
        <dbReference type="Pfam" id="PF00248"/>
    </source>
</evidence>
<comment type="caution">
    <text evidence="3">The sequence shown here is derived from an EMBL/GenBank/DDBJ whole genome shotgun (WGS) entry which is preliminary data.</text>
</comment>
<evidence type="ECO:0000313" key="4">
    <source>
        <dbReference type="Proteomes" id="UP000029380"/>
    </source>
</evidence>
<feature type="domain" description="NADP-dependent oxidoreductase" evidence="2">
    <location>
        <begin position="16"/>
        <end position="308"/>
    </location>
</feature>
<dbReference type="InterPro" id="IPR023210">
    <property type="entry name" value="NADP_OxRdtase_dom"/>
</dbReference>
<dbReference type="SUPFAM" id="SSF51430">
    <property type="entry name" value="NAD(P)-linked oxidoreductase"/>
    <property type="match status" value="1"/>
</dbReference>
<accession>A0A091BX02</accession>
<dbReference type="AlphaFoldDB" id="A0A091BX02"/>
<dbReference type="FunFam" id="3.20.20.100:FF:000004">
    <property type="entry name" value="Oxidoreductase, aldo/keto reductase"/>
    <property type="match status" value="1"/>
</dbReference>
<dbReference type="InterPro" id="IPR018170">
    <property type="entry name" value="Aldo/ket_reductase_CS"/>
</dbReference>
<protein>
    <submittedName>
        <fullName evidence="3">Oxidoreductase ion channel</fullName>
    </submittedName>
</protein>
<dbReference type="RefSeq" id="WP_038026851.1">
    <property type="nucleotide sequence ID" value="NZ_JPVU01000283.1"/>
</dbReference>
<sequence>MAYTVELGNTGLEINPIGIGTNAIGEHNLYPNLDEEQNKQLLKDAINKGFNFIDTAFYYGFGRSEELIGQVVSEMGNREDLVIATKAAHRKENGDYVLDNSPAFIREAVDVALKRLQTDYIDLFYLHYPDENTPKDEAIATLKELKEQGKIKAIGVSNFTLDQLKEANKNGDIDVFQGQYSLLHREAENELFPYLKENGIIFIPYFPLASGLLAGKYSEEDTFDDLRADSEDFQGENFKQNLIKVDELRPIAQKHQVDVANVVLAFYLNLPVIDAIIPGAKRPEQLDSNLKTMNVNLTEADIEKINAVFK</sequence>